<feature type="domain" description="Beta-lactamase-related" evidence="2">
    <location>
        <begin position="32"/>
        <end position="363"/>
    </location>
</feature>
<keyword evidence="5" id="KW-1185">Reference proteome</keyword>
<dbReference type="PANTHER" id="PTHR46825:SF15">
    <property type="entry name" value="BETA-LACTAMASE-RELATED DOMAIN-CONTAINING PROTEIN"/>
    <property type="match status" value="1"/>
</dbReference>
<feature type="chain" id="PRO_5034412153" description="Serine hydrolase" evidence="1">
    <location>
        <begin position="25"/>
        <end position="522"/>
    </location>
</feature>
<dbReference type="Pfam" id="PF00144">
    <property type="entry name" value="Beta-lactamase"/>
    <property type="match status" value="1"/>
</dbReference>
<reference evidence="4 5" key="1">
    <citation type="submission" date="2015-06" db="EMBL/GenBank/DDBJ databases">
        <title>Genome sequence of Pseudoalteromonas peptidolytica.</title>
        <authorList>
            <person name="Xie B.-B."/>
            <person name="Rong J.-C."/>
            <person name="Qin Q.-L."/>
            <person name="Zhang Y.-Z."/>
        </authorList>
    </citation>
    <scope>NUCLEOTIDE SEQUENCE [LARGE SCALE GENOMIC DNA]</scope>
    <source>
        <strain evidence="4 5">F12-50-A1</strain>
    </source>
</reference>
<evidence type="ECO:0000313" key="5">
    <source>
        <dbReference type="Proteomes" id="UP000660708"/>
    </source>
</evidence>
<evidence type="ECO:0000256" key="1">
    <source>
        <dbReference type="SAM" id="SignalP"/>
    </source>
</evidence>
<dbReference type="AlphaFoldDB" id="A0A8I0MTE2"/>
<organism evidence="4 5">
    <name type="scientific">Pseudoalteromonas peptidolytica F12-50-A1</name>
    <dbReference type="NCBI Taxonomy" id="1315280"/>
    <lineage>
        <taxon>Bacteria</taxon>
        <taxon>Pseudomonadati</taxon>
        <taxon>Pseudomonadota</taxon>
        <taxon>Gammaproteobacteria</taxon>
        <taxon>Alteromonadales</taxon>
        <taxon>Pseudoalteromonadaceae</taxon>
        <taxon>Pseudoalteromonas</taxon>
    </lineage>
</organism>
<dbReference type="InterPro" id="IPR050491">
    <property type="entry name" value="AmpC-like"/>
</dbReference>
<dbReference type="Gene3D" id="2.40.128.600">
    <property type="match status" value="1"/>
</dbReference>
<evidence type="ECO:0000313" key="4">
    <source>
        <dbReference type="EMBL" id="MBE0345113.1"/>
    </source>
</evidence>
<dbReference type="Proteomes" id="UP000660708">
    <property type="component" value="Unassembled WGS sequence"/>
</dbReference>
<dbReference type="InterPro" id="IPR021860">
    <property type="entry name" value="Peptidase_S12_Pab87-rel_C"/>
</dbReference>
<feature type="domain" description="Peptidase S12 Pab87-related C-terminal" evidence="3">
    <location>
        <begin position="408"/>
        <end position="514"/>
    </location>
</feature>
<dbReference type="SUPFAM" id="SSF56601">
    <property type="entry name" value="beta-lactamase/transpeptidase-like"/>
    <property type="match status" value="1"/>
</dbReference>
<evidence type="ECO:0008006" key="6">
    <source>
        <dbReference type="Google" id="ProtNLM"/>
    </source>
</evidence>
<proteinExistence type="predicted"/>
<evidence type="ECO:0000259" key="2">
    <source>
        <dbReference type="Pfam" id="PF00144"/>
    </source>
</evidence>
<sequence>MKIKQWLITTGLVAASILTPPASAALNLQDVESAVEEAMKRFNIPGLAIGIVEDGKVVMTKGFGVTHLHKPANVNADTLFGIASNTKAFTAAALAMLVDQGKLSWDDKVVQHIPEFKLYDSYVTREMTIRDLLSHRSGLGLGAGDLMIWPDTDKTMPELLAGISHLKPDSSFRSQYAYNNLMFVVAGEVVSRVSGKNWRDFVEQEMFNKLEMDDSKAGFSRIPSDNTNWATGHIPMSGKLTPFFVNYLEDFRGAGAIASNVDDMTKWLQTQLAGGQLPSGEQLFSAAQQVQMWHPHITRIPAKKAASFYHQQFRGYGLGWAIEDYFGYKKVGHGGGILGMVSQVAMIPEKKLGVVVLSNQQKYAALSAIINEVFEDALGLEDKDWVNLIADDYFKAQQEKYVKAGIAKVTAPQPSLPLQNYTGTLVSSWYGDVIIEQLDNVLRIDFTHTKRLKGKLEHLSGNTFVVRWDEPLLEADAYINFTINKSQRVESAEMEFVNPQITDFSFDFHNLELKAKVAPAAH</sequence>
<dbReference type="PANTHER" id="PTHR46825">
    <property type="entry name" value="D-ALANYL-D-ALANINE-CARBOXYPEPTIDASE/ENDOPEPTIDASE AMPH"/>
    <property type="match status" value="1"/>
</dbReference>
<gene>
    <name evidence="4" type="ORF">PPEP_a3467</name>
</gene>
<dbReference type="RefSeq" id="WP_147389912.1">
    <property type="nucleotide sequence ID" value="NZ_AQHF01000019.1"/>
</dbReference>
<comment type="caution">
    <text evidence="4">The sequence shown here is derived from an EMBL/GenBank/DDBJ whole genome shotgun (WGS) entry which is preliminary data.</text>
</comment>
<dbReference type="Gene3D" id="3.40.710.10">
    <property type="entry name" value="DD-peptidase/beta-lactamase superfamily"/>
    <property type="match status" value="1"/>
</dbReference>
<dbReference type="EMBL" id="AQHF01000019">
    <property type="protein sequence ID" value="MBE0345113.1"/>
    <property type="molecule type" value="Genomic_DNA"/>
</dbReference>
<evidence type="ECO:0000259" key="3">
    <source>
        <dbReference type="Pfam" id="PF11954"/>
    </source>
</evidence>
<accession>A0A8I0MTE2</accession>
<feature type="signal peptide" evidence="1">
    <location>
        <begin position="1"/>
        <end position="24"/>
    </location>
</feature>
<dbReference type="InterPro" id="IPR012338">
    <property type="entry name" value="Beta-lactam/transpept-like"/>
</dbReference>
<name>A0A8I0MTE2_9GAMM</name>
<dbReference type="Pfam" id="PF11954">
    <property type="entry name" value="DUF3471"/>
    <property type="match status" value="1"/>
</dbReference>
<protein>
    <recommendedName>
        <fullName evidence="6">Serine hydrolase</fullName>
    </recommendedName>
</protein>
<keyword evidence="1" id="KW-0732">Signal</keyword>
<dbReference type="InterPro" id="IPR001466">
    <property type="entry name" value="Beta-lactam-related"/>
</dbReference>